<dbReference type="EMBL" id="JACOGG010000008">
    <property type="protein sequence ID" value="MBC3935619.1"/>
    <property type="molecule type" value="Genomic_DNA"/>
</dbReference>
<comment type="caution">
    <text evidence="1">The sequence shown here is derived from an EMBL/GenBank/DDBJ whole genome shotgun (WGS) entry which is preliminary data.</text>
</comment>
<dbReference type="AlphaFoldDB" id="A0A923I400"/>
<gene>
    <name evidence="1" type="ORF">H8K47_09620</name>
</gene>
<sequence length="88" mass="9820">MNSSSQFRLLRRSQVEALTGLKRSSIYGRLNPNCKQFDETFPKPISLSATNHGSVAWLEVEVTAWIESRIMASRGNLDVILPGSVLSR</sequence>
<dbReference type="InterPro" id="IPR010260">
    <property type="entry name" value="AlpA"/>
</dbReference>
<dbReference type="InterPro" id="IPR052931">
    <property type="entry name" value="Prophage_regulatory_activator"/>
</dbReference>
<name>A0A923I400_9BURK</name>
<evidence type="ECO:0000313" key="1">
    <source>
        <dbReference type="EMBL" id="MBC3935619.1"/>
    </source>
</evidence>
<protein>
    <submittedName>
        <fullName evidence="1">AlpA family phage regulatory protein</fullName>
    </submittedName>
</protein>
<dbReference type="PANTHER" id="PTHR36154:SF1">
    <property type="entry name" value="DNA-BINDING TRANSCRIPTIONAL ACTIVATOR ALPA"/>
    <property type="match status" value="1"/>
</dbReference>
<proteinExistence type="predicted"/>
<dbReference type="Proteomes" id="UP000612361">
    <property type="component" value="Unassembled WGS sequence"/>
</dbReference>
<accession>A0A923I400</accession>
<dbReference type="Gene3D" id="1.10.238.160">
    <property type="match status" value="1"/>
</dbReference>
<organism evidence="1 2">
    <name type="scientific">Undibacterium rugosum</name>
    <dbReference type="NCBI Taxonomy" id="2762291"/>
    <lineage>
        <taxon>Bacteria</taxon>
        <taxon>Pseudomonadati</taxon>
        <taxon>Pseudomonadota</taxon>
        <taxon>Betaproteobacteria</taxon>
        <taxon>Burkholderiales</taxon>
        <taxon>Oxalobacteraceae</taxon>
        <taxon>Undibacterium</taxon>
    </lineage>
</organism>
<dbReference type="RefSeq" id="WP_162021890.1">
    <property type="nucleotide sequence ID" value="NZ_JACOGG010000008.1"/>
</dbReference>
<reference evidence="1" key="1">
    <citation type="submission" date="2020-08" db="EMBL/GenBank/DDBJ databases">
        <title>Novel species isolated from subtropical streams in China.</title>
        <authorList>
            <person name="Lu H."/>
        </authorList>
    </citation>
    <scope>NUCLEOTIDE SEQUENCE</scope>
    <source>
        <strain evidence="1">CY7W</strain>
    </source>
</reference>
<keyword evidence="2" id="KW-1185">Reference proteome</keyword>
<dbReference type="PANTHER" id="PTHR36154">
    <property type="entry name" value="DNA-BINDING TRANSCRIPTIONAL ACTIVATOR ALPA"/>
    <property type="match status" value="1"/>
</dbReference>
<evidence type="ECO:0000313" key="2">
    <source>
        <dbReference type="Proteomes" id="UP000612361"/>
    </source>
</evidence>
<dbReference type="Pfam" id="PF05930">
    <property type="entry name" value="Phage_AlpA"/>
    <property type="match status" value="1"/>
</dbReference>